<name>A0AAV9FJ63_ACOCL</name>
<protein>
    <submittedName>
        <fullName evidence="1">Uncharacterized protein</fullName>
    </submittedName>
</protein>
<dbReference type="Proteomes" id="UP001180020">
    <property type="component" value="Unassembled WGS sequence"/>
</dbReference>
<accession>A0AAV9FJ63</accession>
<keyword evidence="2" id="KW-1185">Reference proteome</keyword>
<reference evidence="1" key="1">
    <citation type="journal article" date="2023" name="Nat. Commun.">
        <title>Diploid and tetraploid genomes of Acorus and the evolution of monocots.</title>
        <authorList>
            <person name="Ma L."/>
            <person name="Liu K.W."/>
            <person name="Li Z."/>
            <person name="Hsiao Y.Y."/>
            <person name="Qi Y."/>
            <person name="Fu T."/>
            <person name="Tang G.D."/>
            <person name="Zhang D."/>
            <person name="Sun W.H."/>
            <person name="Liu D.K."/>
            <person name="Li Y."/>
            <person name="Chen G.Z."/>
            <person name="Liu X.D."/>
            <person name="Liao X.Y."/>
            <person name="Jiang Y.T."/>
            <person name="Yu X."/>
            <person name="Hao Y."/>
            <person name="Huang J."/>
            <person name="Zhao X.W."/>
            <person name="Ke S."/>
            <person name="Chen Y.Y."/>
            <person name="Wu W.L."/>
            <person name="Hsu J.L."/>
            <person name="Lin Y.F."/>
            <person name="Huang M.D."/>
            <person name="Li C.Y."/>
            <person name="Huang L."/>
            <person name="Wang Z.W."/>
            <person name="Zhao X."/>
            <person name="Zhong W.Y."/>
            <person name="Peng D.H."/>
            <person name="Ahmad S."/>
            <person name="Lan S."/>
            <person name="Zhang J.S."/>
            <person name="Tsai W.C."/>
            <person name="Van de Peer Y."/>
            <person name="Liu Z.J."/>
        </authorList>
    </citation>
    <scope>NUCLEOTIDE SEQUENCE</scope>
    <source>
        <strain evidence="1">CP</strain>
    </source>
</reference>
<organism evidence="1 2">
    <name type="scientific">Acorus calamus</name>
    <name type="common">Sweet flag</name>
    <dbReference type="NCBI Taxonomy" id="4465"/>
    <lineage>
        <taxon>Eukaryota</taxon>
        <taxon>Viridiplantae</taxon>
        <taxon>Streptophyta</taxon>
        <taxon>Embryophyta</taxon>
        <taxon>Tracheophyta</taxon>
        <taxon>Spermatophyta</taxon>
        <taxon>Magnoliopsida</taxon>
        <taxon>Liliopsida</taxon>
        <taxon>Acoraceae</taxon>
        <taxon>Acorus</taxon>
    </lineage>
</organism>
<proteinExistence type="predicted"/>
<evidence type="ECO:0000313" key="1">
    <source>
        <dbReference type="EMBL" id="KAK1324885.1"/>
    </source>
</evidence>
<dbReference type="AlphaFoldDB" id="A0AAV9FJ63"/>
<evidence type="ECO:0000313" key="2">
    <source>
        <dbReference type="Proteomes" id="UP001180020"/>
    </source>
</evidence>
<reference evidence="1" key="2">
    <citation type="submission" date="2023-06" db="EMBL/GenBank/DDBJ databases">
        <authorList>
            <person name="Ma L."/>
            <person name="Liu K.-W."/>
            <person name="Li Z."/>
            <person name="Hsiao Y.-Y."/>
            <person name="Qi Y."/>
            <person name="Fu T."/>
            <person name="Tang G."/>
            <person name="Zhang D."/>
            <person name="Sun W.-H."/>
            <person name="Liu D.-K."/>
            <person name="Li Y."/>
            <person name="Chen G.-Z."/>
            <person name="Liu X.-D."/>
            <person name="Liao X.-Y."/>
            <person name="Jiang Y.-T."/>
            <person name="Yu X."/>
            <person name="Hao Y."/>
            <person name="Huang J."/>
            <person name="Zhao X.-W."/>
            <person name="Ke S."/>
            <person name="Chen Y.-Y."/>
            <person name="Wu W.-L."/>
            <person name="Hsu J.-L."/>
            <person name="Lin Y.-F."/>
            <person name="Huang M.-D."/>
            <person name="Li C.-Y."/>
            <person name="Huang L."/>
            <person name="Wang Z.-W."/>
            <person name="Zhao X."/>
            <person name="Zhong W.-Y."/>
            <person name="Peng D.-H."/>
            <person name="Ahmad S."/>
            <person name="Lan S."/>
            <person name="Zhang J.-S."/>
            <person name="Tsai W.-C."/>
            <person name="Van De Peer Y."/>
            <person name="Liu Z.-J."/>
        </authorList>
    </citation>
    <scope>NUCLEOTIDE SEQUENCE</scope>
    <source>
        <strain evidence="1">CP</strain>
        <tissue evidence="1">Leaves</tissue>
    </source>
</reference>
<comment type="caution">
    <text evidence="1">The sequence shown here is derived from an EMBL/GenBank/DDBJ whole genome shotgun (WGS) entry which is preliminary data.</text>
</comment>
<sequence>MEEWWRGEGRGSVKEVKAGLDFNLVPVDLPTYLGIPYRDASLHGGGVRQDSRIVIPFSGSSIGGVESEDGESEDPPAARVVNGFLNESIGTSPSINEACVGDPVDGARGGFTGESEAEASGLLEEKNQNDRLIVAVNVLGMLRAARVVNGFLNESIGTSPSINEACVGDPVDGARGGFTVQKKAWSLTFGGDHPPG</sequence>
<gene>
    <name evidence="1" type="ORF">QJS10_CPA01g01871</name>
</gene>
<dbReference type="EMBL" id="JAUJYO010000001">
    <property type="protein sequence ID" value="KAK1324885.1"/>
    <property type="molecule type" value="Genomic_DNA"/>
</dbReference>